<evidence type="ECO:0000256" key="3">
    <source>
        <dbReference type="ARBA" id="ARBA00007725"/>
    </source>
</evidence>
<dbReference type="RefSeq" id="WP_027590566.1">
    <property type="nucleotide sequence ID" value="NZ_FMUP01000006.1"/>
</dbReference>
<dbReference type="PANTHER" id="PTHR33529:SF2">
    <property type="entry name" value="LIPOPOLYSACCHARIDE EXPORT SYSTEM PERMEASE PROTEIN LPTG"/>
    <property type="match status" value="1"/>
</dbReference>
<dbReference type="OrthoDB" id="9776227at2"/>
<gene>
    <name evidence="10" type="ORF">PT85_09160</name>
    <name evidence="11" type="ORF">SAMN05421672_106152</name>
</gene>
<accession>A0A0B2D9P7</accession>
<evidence type="ECO:0000313" key="11">
    <source>
        <dbReference type="EMBL" id="SIQ45374.1"/>
    </source>
</evidence>
<comment type="similarity">
    <text evidence="3">Belongs to the LptF/LptG family.</text>
</comment>
<evidence type="ECO:0000313" key="13">
    <source>
        <dbReference type="Proteomes" id="UP000186079"/>
    </source>
</evidence>
<dbReference type="GO" id="GO:0043190">
    <property type="term" value="C:ATP-binding cassette (ABC) transporter complex"/>
    <property type="evidence" value="ECO:0007669"/>
    <property type="project" value="InterPro"/>
</dbReference>
<sequence length="352" mass="38538">MNRLDRYIGRQVLMSILAVLGVLWGLSLLFALIDELAFMRGQYGVPEVIEYVLLTSPRRLYELLPMGALIGCLIGLGTLASSSELTVMRASGVPLVRIVGAVMAPMLLLMVLGLALSEFVMPKTEVLADFKREMARNGGQALSSKGLWHREGNQYVHINAARSDGVMLGITRFTFDDARVLRESSFAARAEFVGDHWVLHEVVGTRFAEQSTEVIRQPTEIWRVELTPQLVGTLITEPDALSISGLWQYARFLGGQGLDNGPYWLAFWGKVLQPLITASLVILAISFIFGPLRSVTLGQRIFTGVLVGFVFRIIQDLLGPASLVFGFSPLLAVVLPGAVCALIGLRLLQRAG</sequence>
<dbReference type="InterPro" id="IPR030923">
    <property type="entry name" value="LptG"/>
</dbReference>
<dbReference type="PATRIC" id="fig|706570.3.peg.1699"/>
<dbReference type="Proteomes" id="UP000030980">
    <property type="component" value="Unassembled WGS sequence"/>
</dbReference>
<evidence type="ECO:0000256" key="8">
    <source>
        <dbReference type="ARBA" id="ARBA00026081"/>
    </source>
</evidence>
<evidence type="ECO:0000256" key="2">
    <source>
        <dbReference type="ARBA" id="ARBA00004651"/>
    </source>
</evidence>
<evidence type="ECO:0000256" key="1">
    <source>
        <dbReference type="ARBA" id="ARBA00002265"/>
    </source>
</evidence>
<dbReference type="AlphaFoldDB" id="A0A0B3BL76"/>
<evidence type="ECO:0000313" key="10">
    <source>
        <dbReference type="EMBL" id="KHO65183.1"/>
    </source>
</evidence>
<dbReference type="NCBIfam" id="TIGR04408">
    <property type="entry name" value="LptG_lptG"/>
    <property type="match status" value="1"/>
</dbReference>
<comment type="subunit">
    <text evidence="8">Component of the lipopolysaccharide transport and assembly complex. The LptBFG transporter is composed of two ATP-binding proteins (LptB) and two transmembrane proteins (LptF and LptG).</text>
</comment>
<comment type="function">
    <text evidence="1">Part of the ABC transporter complex LptBFG involved in the translocation of lipopolysaccharide (LPS) from the inner membrane to the outer membrane.</text>
</comment>
<reference evidence="10 12" key="1">
    <citation type="submission" date="2014-11" db="EMBL/GenBank/DDBJ databases">
        <title>Genome sequence of Pseudomonas tuomuerensis JCM 14085.</title>
        <authorList>
            <person name="Shin S.-K."/>
            <person name="Yi H."/>
        </authorList>
    </citation>
    <scope>NUCLEOTIDE SEQUENCE [LARGE SCALE GENOMIC DNA]</scope>
    <source>
        <strain evidence="10 12">JCM 14085</strain>
    </source>
</reference>
<dbReference type="EMBL" id="FTMC01000006">
    <property type="protein sequence ID" value="SIQ45374.1"/>
    <property type="molecule type" value="Genomic_DNA"/>
</dbReference>
<dbReference type="EMBL" id="JTAK01000003">
    <property type="protein sequence ID" value="KHO65183.1"/>
    <property type="molecule type" value="Genomic_DNA"/>
</dbReference>
<keyword evidence="4" id="KW-1003">Cell membrane</keyword>
<organism evidence="10 12">
    <name type="scientific">Pseudomonas flexibilis</name>
    <dbReference type="NCBI Taxonomy" id="706570"/>
    <lineage>
        <taxon>Bacteria</taxon>
        <taxon>Pseudomonadati</taxon>
        <taxon>Pseudomonadota</taxon>
        <taxon>Gammaproteobacteria</taxon>
        <taxon>Pseudomonadales</taxon>
        <taxon>Pseudomonadaceae</taxon>
        <taxon>Pseudomonas</taxon>
    </lineage>
</organism>
<feature type="transmembrane region" description="Helical" evidence="9">
    <location>
        <begin position="95"/>
        <end position="116"/>
    </location>
</feature>
<evidence type="ECO:0000256" key="4">
    <source>
        <dbReference type="ARBA" id="ARBA00022475"/>
    </source>
</evidence>
<feature type="transmembrane region" description="Helical" evidence="9">
    <location>
        <begin position="63"/>
        <end position="83"/>
    </location>
</feature>
<reference evidence="11 13" key="2">
    <citation type="submission" date="2017-01" db="EMBL/GenBank/DDBJ databases">
        <authorList>
            <person name="Mah S.A."/>
            <person name="Swanson W.J."/>
            <person name="Moy G.W."/>
            <person name="Vacquier V.D."/>
        </authorList>
    </citation>
    <scope>NUCLEOTIDE SEQUENCE [LARGE SCALE GENOMIC DNA]</scope>
    <source>
        <strain evidence="11 13">ATCC 29606</strain>
    </source>
</reference>
<feature type="transmembrane region" description="Helical" evidence="9">
    <location>
        <begin position="324"/>
        <end position="348"/>
    </location>
</feature>
<feature type="transmembrane region" description="Helical" evidence="9">
    <location>
        <begin position="12"/>
        <end position="33"/>
    </location>
</feature>
<feature type="transmembrane region" description="Helical" evidence="9">
    <location>
        <begin position="271"/>
        <end position="289"/>
    </location>
</feature>
<dbReference type="STRING" id="706570.PT85_09160"/>
<evidence type="ECO:0000256" key="5">
    <source>
        <dbReference type="ARBA" id="ARBA00022692"/>
    </source>
</evidence>
<comment type="subcellular location">
    <subcellularLocation>
        <location evidence="2">Cell membrane</location>
        <topology evidence="2">Multi-pass membrane protein</topology>
    </subcellularLocation>
</comment>
<feature type="transmembrane region" description="Helical" evidence="9">
    <location>
        <begin position="301"/>
        <end position="318"/>
    </location>
</feature>
<protein>
    <submittedName>
        <fullName evidence="10 11">Permease</fullName>
    </submittedName>
</protein>
<accession>A0A0B3BL76</accession>
<evidence type="ECO:0000256" key="7">
    <source>
        <dbReference type="ARBA" id="ARBA00023136"/>
    </source>
</evidence>
<keyword evidence="5 9" id="KW-0812">Transmembrane</keyword>
<evidence type="ECO:0000313" key="12">
    <source>
        <dbReference type="Proteomes" id="UP000030980"/>
    </source>
</evidence>
<dbReference type="Proteomes" id="UP000186079">
    <property type="component" value="Unassembled WGS sequence"/>
</dbReference>
<keyword evidence="12" id="KW-1185">Reference proteome</keyword>
<keyword evidence="7 9" id="KW-0472">Membrane</keyword>
<dbReference type="GO" id="GO:0055085">
    <property type="term" value="P:transmembrane transport"/>
    <property type="evidence" value="ECO:0007669"/>
    <property type="project" value="InterPro"/>
</dbReference>
<dbReference type="GO" id="GO:0015920">
    <property type="term" value="P:lipopolysaccharide transport"/>
    <property type="evidence" value="ECO:0007669"/>
    <property type="project" value="TreeGrafter"/>
</dbReference>
<dbReference type="Pfam" id="PF03739">
    <property type="entry name" value="LptF_LptG"/>
    <property type="match status" value="1"/>
</dbReference>
<dbReference type="PANTHER" id="PTHR33529">
    <property type="entry name" value="SLR0882 PROTEIN-RELATED"/>
    <property type="match status" value="1"/>
</dbReference>
<evidence type="ECO:0000256" key="6">
    <source>
        <dbReference type="ARBA" id="ARBA00022989"/>
    </source>
</evidence>
<keyword evidence="6 9" id="KW-1133">Transmembrane helix</keyword>
<dbReference type="InterPro" id="IPR005495">
    <property type="entry name" value="LptG/LptF_permease"/>
</dbReference>
<proteinExistence type="inferred from homology"/>
<name>A0A0B3BL76_9PSED</name>
<evidence type="ECO:0000256" key="9">
    <source>
        <dbReference type="SAM" id="Phobius"/>
    </source>
</evidence>